<sequence>MPTLKRTAAAAVITTIAVAGTALVTVPSASAASGYKCTTSKKSIDDPSRTDPFPDNWDFTAKVCARRSGQTISTYAKISWDGPNRSTTYDPAIFDGAYFQLQGKKSTAGRDPILKKANYNIESRLEHSRWGTYNSSFTTSVLRYKVGRAKGRGDGSLRLNWNHDGDGYKAYNPLASPVV</sequence>
<dbReference type="RefSeq" id="WP_201853049.1">
    <property type="nucleotide sequence ID" value="NZ_JAERRG010000009.1"/>
</dbReference>
<organism evidence="2 3">
    <name type="scientific">Streptomyces endocoffeicus</name>
    <dbReference type="NCBI Taxonomy" id="2898945"/>
    <lineage>
        <taxon>Bacteria</taxon>
        <taxon>Bacillati</taxon>
        <taxon>Actinomycetota</taxon>
        <taxon>Actinomycetes</taxon>
        <taxon>Kitasatosporales</taxon>
        <taxon>Streptomycetaceae</taxon>
        <taxon>Streptomyces</taxon>
    </lineage>
</organism>
<comment type="caution">
    <text evidence="2">The sequence shown here is derived from an EMBL/GenBank/DDBJ whole genome shotgun (WGS) entry which is preliminary data.</text>
</comment>
<keyword evidence="3" id="KW-1185">Reference proteome</keyword>
<reference evidence="2 3" key="1">
    <citation type="submission" date="2021-01" db="EMBL/GenBank/DDBJ databases">
        <title>WGS of actinomycetes isolated from Thailand.</title>
        <authorList>
            <person name="Thawai C."/>
        </authorList>
    </citation>
    <scope>NUCLEOTIDE SEQUENCE [LARGE SCALE GENOMIC DNA]</scope>
    <source>
        <strain evidence="2 3">CA3R110</strain>
    </source>
</reference>
<feature type="chain" id="PRO_5045952239" description="Secreted protein" evidence="1">
    <location>
        <begin position="32"/>
        <end position="179"/>
    </location>
</feature>
<evidence type="ECO:0000313" key="2">
    <source>
        <dbReference type="EMBL" id="MBL1115247.1"/>
    </source>
</evidence>
<keyword evidence="1" id="KW-0732">Signal</keyword>
<gene>
    <name evidence="2" type="ORF">JK364_23020</name>
</gene>
<feature type="signal peptide" evidence="1">
    <location>
        <begin position="1"/>
        <end position="31"/>
    </location>
</feature>
<dbReference type="EMBL" id="JAERRG010000009">
    <property type="protein sequence ID" value="MBL1115247.1"/>
    <property type="molecule type" value="Genomic_DNA"/>
</dbReference>
<accession>A0ABS1PS35</accession>
<dbReference type="Proteomes" id="UP000621510">
    <property type="component" value="Unassembled WGS sequence"/>
</dbReference>
<name>A0ABS1PS35_9ACTN</name>
<evidence type="ECO:0008006" key="4">
    <source>
        <dbReference type="Google" id="ProtNLM"/>
    </source>
</evidence>
<evidence type="ECO:0000313" key="3">
    <source>
        <dbReference type="Proteomes" id="UP000621510"/>
    </source>
</evidence>
<evidence type="ECO:0000256" key="1">
    <source>
        <dbReference type="SAM" id="SignalP"/>
    </source>
</evidence>
<protein>
    <recommendedName>
        <fullName evidence="4">Secreted protein</fullName>
    </recommendedName>
</protein>
<proteinExistence type="predicted"/>